<evidence type="ECO:0000313" key="4">
    <source>
        <dbReference type="Proteomes" id="UP000776276"/>
    </source>
</evidence>
<keyword evidence="2" id="KW-0472">Membrane</keyword>
<dbReference type="RefSeq" id="WP_216322320.1">
    <property type="nucleotide sequence ID" value="NZ_JAHKRT010000003.1"/>
</dbReference>
<proteinExistence type="predicted"/>
<organism evidence="3 4">
    <name type="scientific">Sphingomonas quercus</name>
    <dbReference type="NCBI Taxonomy" id="2842451"/>
    <lineage>
        <taxon>Bacteria</taxon>
        <taxon>Pseudomonadati</taxon>
        <taxon>Pseudomonadota</taxon>
        <taxon>Alphaproteobacteria</taxon>
        <taxon>Sphingomonadales</taxon>
        <taxon>Sphingomonadaceae</taxon>
        <taxon>Sphingomonas</taxon>
    </lineage>
</organism>
<feature type="transmembrane region" description="Helical" evidence="2">
    <location>
        <begin position="455"/>
        <end position="474"/>
    </location>
</feature>
<keyword evidence="2" id="KW-0812">Transmembrane</keyword>
<reference evidence="3 4" key="1">
    <citation type="submission" date="2021-06" db="EMBL/GenBank/DDBJ databases">
        <title>Sphingomonas sp. XMGL2, whole genome shotgun sequencing project.</title>
        <authorList>
            <person name="Zhao G."/>
            <person name="Shen L."/>
        </authorList>
    </citation>
    <scope>NUCLEOTIDE SEQUENCE [LARGE SCALE GENOMIC DNA]</scope>
    <source>
        <strain evidence="3 4">XMGL2</strain>
    </source>
</reference>
<dbReference type="PANTHER" id="PTHR34219">
    <property type="entry name" value="IRON-REGULATED INNER MEMBRANE PROTEIN-RELATED"/>
    <property type="match status" value="1"/>
</dbReference>
<feature type="transmembrane region" description="Helical" evidence="2">
    <location>
        <begin position="342"/>
        <end position="363"/>
    </location>
</feature>
<dbReference type="Proteomes" id="UP000776276">
    <property type="component" value="Unassembled WGS sequence"/>
</dbReference>
<accession>A0ABS6BH32</accession>
<gene>
    <name evidence="3" type="ORF">KOF26_06970</name>
</gene>
<dbReference type="EMBL" id="JAHKRT010000003">
    <property type="protein sequence ID" value="MBU3077608.1"/>
    <property type="molecule type" value="Genomic_DNA"/>
</dbReference>
<feature type="transmembrane region" description="Helical" evidence="2">
    <location>
        <begin position="201"/>
        <end position="225"/>
    </location>
</feature>
<dbReference type="PANTHER" id="PTHR34219:SF4">
    <property type="entry name" value="PEPSY DOMAIN-CONTAINING PROTEIN"/>
    <property type="match status" value="1"/>
</dbReference>
<keyword evidence="2" id="KW-1133">Transmembrane helix</keyword>
<dbReference type="Pfam" id="PF03929">
    <property type="entry name" value="PepSY_TM"/>
    <property type="match status" value="1"/>
</dbReference>
<sequence length="508" mass="53675">MKLAIPRAFTRALLDAHSTLGIVFAALFYLVCFSGTVAVLADEFAQWERPDAPRVTSASDAALIRAAAEGYARARAGGSKVETLIVTAPSDLLPRMSVTAYDGRDERTWSVDAAGHVLPPASAPWAEFVREHHHSFNIPDPFGRYLVGIIGTVLIASLISGLLAHRRIIRDAFRLRRGGAPRLAAADLHNRLGVWGLPFHLIVALTGSLLGLAGLIIGVLALVAFQGDQQKAIAALTGPGPTADRRAAPLPDMRPMLATIAARSPGAPVTSVLFLQAGTRGQIVSLTTAEPAHLARNEGWTFSPEGRLLAKAGFTDGGVGMRIYGMITPLHYGTYGGLPLKLIYVLLGSGLTTIIASGMSVWFHRRREQGRPAPLGERLWEALVWAQPAAYAASAIGVLLLGWPPLPLFWGTLVGALALSNVLPDRRMVRQVLRAASGGLMILAATAHAPSLGAGWLGVGIDLVAALLGVALLYRSVRAGPLPGCRAERRRSDGRSAGGPMEAGPTGW</sequence>
<feature type="region of interest" description="Disordered" evidence="1">
    <location>
        <begin position="485"/>
        <end position="508"/>
    </location>
</feature>
<keyword evidence="4" id="KW-1185">Reference proteome</keyword>
<feature type="transmembrane region" description="Helical" evidence="2">
    <location>
        <begin position="145"/>
        <end position="164"/>
    </location>
</feature>
<comment type="caution">
    <text evidence="3">The sequence shown here is derived from an EMBL/GenBank/DDBJ whole genome shotgun (WGS) entry which is preliminary data.</text>
</comment>
<feature type="transmembrane region" description="Helical" evidence="2">
    <location>
        <begin position="20"/>
        <end position="41"/>
    </location>
</feature>
<name>A0ABS6BH32_9SPHN</name>
<protein>
    <submittedName>
        <fullName evidence="3">PepSY domain-containing protein</fullName>
    </submittedName>
</protein>
<evidence type="ECO:0000256" key="2">
    <source>
        <dbReference type="SAM" id="Phobius"/>
    </source>
</evidence>
<evidence type="ECO:0000313" key="3">
    <source>
        <dbReference type="EMBL" id="MBU3077608.1"/>
    </source>
</evidence>
<evidence type="ECO:0000256" key="1">
    <source>
        <dbReference type="SAM" id="MobiDB-lite"/>
    </source>
</evidence>
<dbReference type="InterPro" id="IPR005625">
    <property type="entry name" value="PepSY-ass_TM"/>
</dbReference>